<reference evidence="2" key="1">
    <citation type="submission" date="2020-10" db="EMBL/GenBank/DDBJ databases">
        <authorList>
            <person name="Gilroy R."/>
        </authorList>
    </citation>
    <scope>NUCLEOTIDE SEQUENCE</scope>
    <source>
        <strain evidence="2">9366</strain>
    </source>
</reference>
<comment type="caution">
    <text evidence="2">The sequence shown here is derived from an EMBL/GenBank/DDBJ whole genome shotgun (WGS) entry which is preliminary data.</text>
</comment>
<dbReference type="Gene3D" id="3.30.559.10">
    <property type="entry name" value="Chloramphenicol acetyltransferase-like domain"/>
    <property type="match status" value="1"/>
</dbReference>
<dbReference type="GO" id="GO:0008610">
    <property type="term" value="P:lipid biosynthetic process"/>
    <property type="evidence" value="ECO:0007669"/>
    <property type="project" value="UniProtKB-ARBA"/>
</dbReference>
<protein>
    <recommendedName>
        <fullName evidence="1">Condensation domain-containing protein</fullName>
    </recommendedName>
</protein>
<gene>
    <name evidence="2" type="ORF">IAB07_05100</name>
</gene>
<feature type="domain" description="Condensation" evidence="1">
    <location>
        <begin position="32"/>
        <end position="293"/>
    </location>
</feature>
<evidence type="ECO:0000313" key="3">
    <source>
        <dbReference type="Proteomes" id="UP000824145"/>
    </source>
</evidence>
<evidence type="ECO:0000313" key="2">
    <source>
        <dbReference type="EMBL" id="HIU63122.1"/>
    </source>
</evidence>
<name>A0A9D1MMQ1_9FIRM</name>
<dbReference type="Gene3D" id="3.30.559.30">
    <property type="entry name" value="Nonribosomal peptide synthetase, condensation domain"/>
    <property type="match status" value="1"/>
</dbReference>
<dbReference type="SUPFAM" id="SSF52777">
    <property type="entry name" value="CoA-dependent acyltransferases"/>
    <property type="match status" value="2"/>
</dbReference>
<dbReference type="Pfam" id="PF00668">
    <property type="entry name" value="Condensation"/>
    <property type="match status" value="1"/>
</dbReference>
<dbReference type="EMBL" id="DVNJ01000029">
    <property type="protein sequence ID" value="HIU63122.1"/>
    <property type="molecule type" value="Genomic_DNA"/>
</dbReference>
<evidence type="ECO:0000259" key="1">
    <source>
        <dbReference type="Pfam" id="PF00668"/>
    </source>
</evidence>
<reference evidence="2" key="2">
    <citation type="journal article" date="2021" name="PeerJ">
        <title>Extensive microbial diversity within the chicken gut microbiome revealed by metagenomics and culture.</title>
        <authorList>
            <person name="Gilroy R."/>
            <person name="Ravi A."/>
            <person name="Getino M."/>
            <person name="Pursley I."/>
            <person name="Horton D.L."/>
            <person name="Alikhan N.F."/>
            <person name="Baker D."/>
            <person name="Gharbi K."/>
            <person name="Hall N."/>
            <person name="Watson M."/>
            <person name="Adriaenssens E.M."/>
            <person name="Foster-Nyarko E."/>
            <person name="Jarju S."/>
            <person name="Secka A."/>
            <person name="Antonio M."/>
            <person name="Oren A."/>
            <person name="Chaudhuri R.R."/>
            <person name="La Ragione R."/>
            <person name="Hildebrand F."/>
            <person name="Pallen M.J."/>
        </authorList>
    </citation>
    <scope>NUCLEOTIDE SEQUENCE</scope>
    <source>
        <strain evidence="2">9366</strain>
    </source>
</reference>
<proteinExistence type="predicted"/>
<dbReference type="GO" id="GO:0003824">
    <property type="term" value="F:catalytic activity"/>
    <property type="evidence" value="ECO:0007669"/>
    <property type="project" value="InterPro"/>
</dbReference>
<dbReference type="InterPro" id="IPR001242">
    <property type="entry name" value="Condensation_dom"/>
</dbReference>
<dbReference type="Proteomes" id="UP000824145">
    <property type="component" value="Unassembled WGS sequence"/>
</dbReference>
<organism evidence="2 3">
    <name type="scientific">Candidatus Caccalectryoclostridium excrementigallinarum</name>
    <dbReference type="NCBI Taxonomy" id="2840710"/>
    <lineage>
        <taxon>Bacteria</taxon>
        <taxon>Bacillati</taxon>
        <taxon>Bacillota</taxon>
        <taxon>Clostridia</taxon>
        <taxon>Christensenellales</taxon>
        <taxon>Christensenellaceae</taxon>
        <taxon>Christensenellaceae incertae sedis</taxon>
        <taxon>Candidatus Caccalectryoclostridium</taxon>
    </lineage>
</organism>
<dbReference type="InterPro" id="IPR023213">
    <property type="entry name" value="CAT-like_dom_sf"/>
</dbReference>
<dbReference type="AlphaFoldDB" id="A0A9D1MMQ1"/>
<sequence length="437" mass="50205">MSNDQTAPAKIKAEMWDRMQFLFRNYYDRMIHFYLHFDKPLDFKALSKAYKYIIDRIGVLHSSFVNHPITPYWKVNYDYSEEDFIVFKRSDDQEKDAFEFLTQEIPVKSKLQIRVALIRGADGSDTLVQVLNHMCMDGPDTKEFLMLVQKAYAQITAGEEPNVEVKNGDRSHYQCYSLYDEEQEKVAKGLYKNVSMVKHQIKFPYTKKDKKKDRSRILRRVIGEEKFAELKDMSKRAGVTLNDMLLVAYMRSLYKACGIPDEQNVSVPCMVDLRRHIKGGKSFGFSNHIGFMICTAHGNSSDYKKMFADIKQQSDAAKEDPYFGLYSLPLLNLAYKLFPQCLAEIAIGLGYTNPYTGMSNLGLLKESDFVFDGQIPSDLFITGAVKSIPYLQLAISTYRNKMTLTIAVKCKDEDESNLAVLIDDVVGELDKMLEQLK</sequence>
<accession>A0A9D1MMQ1</accession>